<organism evidence="2 3">
    <name type="scientific">Tritrichomonas foetus</name>
    <dbReference type="NCBI Taxonomy" id="1144522"/>
    <lineage>
        <taxon>Eukaryota</taxon>
        <taxon>Metamonada</taxon>
        <taxon>Parabasalia</taxon>
        <taxon>Tritrichomonadida</taxon>
        <taxon>Tritrichomonadidae</taxon>
        <taxon>Tritrichomonas</taxon>
    </lineage>
</organism>
<reference evidence="2" key="1">
    <citation type="submission" date="2016-10" db="EMBL/GenBank/DDBJ databases">
        <authorList>
            <person name="Benchimol M."/>
            <person name="Almeida L.G."/>
            <person name="Vasconcelos A.T."/>
            <person name="Perreira-Neves A."/>
            <person name="Rosa I.A."/>
            <person name="Tasca T."/>
            <person name="Bogo M.R."/>
            <person name="de Souza W."/>
        </authorList>
    </citation>
    <scope>NUCLEOTIDE SEQUENCE [LARGE SCALE GENOMIC DNA]</scope>
    <source>
        <strain evidence="2">K</strain>
    </source>
</reference>
<accession>A0A1J4KQJ1</accession>
<keyword evidence="1" id="KW-0812">Transmembrane</keyword>
<gene>
    <name evidence="2" type="ORF">TRFO_16260</name>
</gene>
<evidence type="ECO:0008006" key="4">
    <source>
        <dbReference type="Google" id="ProtNLM"/>
    </source>
</evidence>
<feature type="transmembrane region" description="Helical" evidence="1">
    <location>
        <begin position="12"/>
        <end position="33"/>
    </location>
</feature>
<keyword evidence="1" id="KW-0472">Membrane</keyword>
<keyword evidence="1" id="KW-1133">Transmembrane helix</keyword>
<dbReference type="PANTHER" id="PTHR15949">
    <property type="entry name" value="TESTIS-EXPRESSED PROTEIN 264"/>
    <property type="match status" value="1"/>
</dbReference>
<protein>
    <recommendedName>
        <fullName evidence="4">GyrI-like small molecule binding domain-containing protein</fullName>
    </recommendedName>
</protein>
<evidence type="ECO:0000313" key="2">
    <source>
        <dbReference type="EMBL" id="OHT13507.1"/>
    </source>
</evidence>
<proteinExistence type="predicted"/>
<dbReference type="AlphaFoldDB" id="A0A1J4KQJ1"/>
<keyword evidence="3" id="KW-1185">Reference proteome</keyword>
<dbReference type="PANTHER" id="PTHR15949:SF3">
    <property type="entry name" value="TESTIS-EXPRESSED PROTEIN 264"/>
    <property type="match status" value="1"/>
</dbReference>
<dbReference type="RefSeq" id="XP_068366643.1">
    <property type="nucleotide sequence ID" value="XM_068498870.1"/>
</dbReference>
<dbReference type="InterPro" id="IPR011256">
    <property type="entry name" value="Reg_factor_effector_dom_sf"/>
</dbReference>
<dbReference type="SUPFAM" id="SSF55136">
    <property type="entry name" value="Probable bacterial effector-binding domain"/>
    <property type="match status" value="1"/>
</dbReference>
<sequence>MINQSFHFMVNTYIKVALSGVVLLLSIYCYISSELCEVNVTRGSFEGRRIAYIGVKGSYTKAWYNYYNNLTALLNQMNYPVLAETLPNIGIYYEDPQNVGTEDDLRCIIGLFIDDDWKYDENLKSEKLHFGNIETMNDAIIVKFPQRSLLSIFTAIRKVYPEIRNYAEKHLPSEKLTAIAEVYLLEKGKMIFVQGIGDHKGLMTEKPETFEF</sequence>
<evidence type="ECO:0000313" key="3">
    <source>
        <dbReference type="Proteomes" id="UP000179807"/>
    </source>
</evidence>
<dbReference type="Gene3D" id="3.20.80.10">
    <property type="entry name" value="Regulatory factor, effector binding domain"/>
    <property type="match status" value="1"/>
</dbReference>
<dbReference type="OrthoDB" id="2140079at2759"/>
<evidence type="ECO:0000256" key="1">
    <source>
        <dbReference type="SAM" id="Phobius"/>
    </source>
</evidence>
<dbReference type="VEuPathDB" id="TrichDB:TRFO_16260"/>
<dbReference type="GeneID" id="94833574"/>
<comment type="caution">
    <text evidence="2">The sequence shown here is derived from an EMBL/GenBank/DDBJ whole genome shotgun (WGS) entry which is preliminary data.</text>
</comment>
<dbReference type="EMBL" id="MLAK01000510">
    <property type="protein sequence ID" value="OHT13507.1"/>
    <property type="molecule type" value="Genomic_DNA"/>
</dbReference>
<dbReference type="Proteomes" id="UP000179807">
    <property type="component" value="Unassembled WGS sequence"/>
</dbReference>
<name>A0A1J4KQJ1_9EUKA</name>